<organism evidence="2 3">
    <name type="scientific">Winogradskyella marincola</name>
    <dbReference type="NCBI Taxonomy" id="3037795"/>
    <lineage>
        <taxon>Bacteria</taxon>
        <taxon>Pseudomonadati</taxon>
        <taxon>Bacteroidota</taxon>
        <taxon>Flavobacteriia</taxon>
        <taxon>Flavobacteriales</taxon>
        <taxon>Flavobacteriaceae</taxon>
        <taxon>Winogradskyella</taxon>
    </lineage>
</organism>
<dbReference type="RefSeq" id="WP_278005144.1">
    <property type="nucleotide sequence ID" value="NZ_JARSBN010000003.1"/>
</dbReference>
<feature type="signal peptide" evidence="1">
    <location>
        <begin position="1"/>
        <end position="20"/>
    </location>
</feature>
<evidence type="ECO:0000256" key="1">
    <source>
        <dbReference type="SAM" id="SignalP"/>
    </source>
</evidence>
<sequence>MKIKILALALTMFVSVQAQKENKDKIVETKTRVINVMEDGKMIEKKVMVKTTKEQEIKTDPSYKGKLNAPRVFPATKVSKVIYIDNDNDPFYDETATVTYYQKDGMVYNFNPTDSGFEIVDNKSKKMIGNARFSNNAEVYLFNTKDYSGIGYFKDNMFVVEYYDDEGTLIIEKFNDSKL</sequence>
<evidence type="ECO:0000313" key="3">
    <source>
        <dbReference type="Proteomes" id="UP001529085"/>
    </source>
</evidence>
<feature type="chain" id="PRO_5047058323" description="MORN repeat variant" evidence="1">
    <location>
        <begin position="21"/>
        <end position="179"/>
    </location>
</feature>
<protein>
    <recommendedName>
        <fullName evidence="4">MORN repeat variant</fullName>
    </recommendedName>
</protein>
<dbReference type="Proteomes" id="UP001529085">
    <property type="component" value="Unassembled WGS sequence"/>
</dbReference>
<evidence type="ECO:0000313" key="2">
    <source>
        <dbReference type="EMBL" id="MDG4715691.1"/>
    </source>
</evidence>
<keyword evidence="1" id="KW-0732">Signal</keyword>
<comment type="caution">
    <text evidence="2">The sequence shown here is derived from an EMBL/GenBank/DDBJ whole genome shotgun (WGS) entry which is preliminary data.</text>
</comment>
<dbReference type="EMBL" id="JARSBN010000003">
    <property type="protein sequence ID" value="MDG4715691.1"/>
    <property type="molecule type" value="Genomic_DNA"/>
</dbReference>
<gene>
    <name evidence="2" type="ORF">P7122_07400</name>
</gene>
<accession>A0ABT6G0Y1</accession>
<evidence type="ECO:0008006" key="4">
    <source>
        <dbReference type="Google" id="ProtNLM"/>
    </source>
</evidence>
<reference evidence="2 3" key="1">
    <citation type="submission" date="2023-03" db="EMBL/GenBank/DDBJ databases">
        <title>Strain YYF002 represents a novel species in the genus Winogradskyella isolated from seawater.</title>
        <authorList>
            <person name="Fu Z.-Y."/>
        </authorList>
    </citation>
    <scope>NUCLEOTIDE SEQUENCE [LARGE SCALE GENOMIC DNA]</scope>
    <source>
        <strain evidence="2 3">YYF002</strain>
    </source>
</reference>
<name>A0ABT6G0Y1_9FLAO</name>
<proteinExistence type="predicted"/>
<keyword evidence="3" id="KW-1185">Reference proteome</keyword>